<dbReference type="InterPro" id="IPR050452">
    <property type="entry name" value="Metacaspase"/>
</dbReference>
<dbReference type="GO" id="GO:0005737">
    <property type="term" value="C:cytoplasm"/>
    <property type="evidence" value="ECO:0007669"/>
    <property type="project" value="TreeGrafter"/>
</dbReference>
<keyword evidence="4" id="KW-0732">Signal</keyword>
<name>A0A2H3ECS1_ARMGA</name>
<keyword evidence="3" id="KW-0645">Protease</keyword>
<evidence type="ECO:0000313" key="6">
    <source>
        <dbReference type="EMBL" id="PBK98273.1"/>
    </source>
</evidence>
<dbReference type="Pfam" id="PF00656">
    <property type="entry name" value="Peptidase_C14"/>
    <property type="match status" value="1"/>
</dbReference>
<keyword evidence="2" id="KW-0053">Apoptosis</keyword>
<dbReference type="SUPFAM" id="SSF52129">
    <property type="entry name" value="Caspase-like"/>
    <property type="match status" value="1"/>
</dbReference>
<sequence length="701" mass="76519">MVFKWLNIAVSTVLDVLLCSHTTPTPPDGLEEPSSLSAPQRSITIGRPAPLFALVIGIDEYLSNWIPNLSGAVADADAISTFLQETLCVPTGQIKNLRNEEATRLTIEAAIKDLGKNPKIKKDDPILIFYAGHGAEVNAPSGWPSANGKIQMLVPHDFITSGSDDSEQGQGVLDMKLSHLLSDLATKKSDNITVILDCCHSGSGTRTDDADDPNFAVRGIDLPETYAIAQNLLHEIEPDARASDVAKGFEKTGLLSHVLLAACKHGQEAGERDGRGVFTSALLNLLREKGIDKLTYKDVITSLPDLHAQDPQCEGVHQSRYLFNSKVASSQRELYPIRASANTPGMYVLEAGEAHGITKNAEFAVFADRRMTSTLGTVVVSNTAAFTSSCKFLSALGNEAPFPLAASGYALQTRVGQDQDVRLFVEQNERLLGVFERIANEMEAGKRGFRLVRSRDDEPDLVVAADGDVIHFEIMDKLCRQHGLTHMPFGVDIDDSDALHRILQSLADFYWYLRHSSKRSPLATSTLECMKLKETGEYTDDLEEVLMPDPNGHNLNVGGVIMVDVDEEGIYGFKITDAMSVPLYVWMFYFDVSDLSISSYYQPGGAKNNTDVSLPPGESLAIGYGASGTVPHMYTLREGQDVDVGFLKLFFSTEYMDLSGIVQESPFTEIRGGARSAPESRRLWDSMCVAVVQKRGLEGAS</sequence>
<organism evidence="6 7">
    <name type="scientific">Armillaria gallica</name>
    <name type="common">Bulbous honey fungus</name>
    <name type="synonym">Armillaria bulbosa</name>
    <dbReference type="NCBI Taxonomy" id="47427"/>
    <lineage>
        <taxon>Eukaryota</taxon>
        <taxon>Fungi</taxon>
        <taxon>Dikarya</taxon>
        <taxon>Basidiomycota</taxon>
        <taxon>Agaricomycotina</taxon>
        <taxon>Agaricomycetes</taxon>
        <taxon>Agaricomycetidae</taxon>
        <taxon>Agaricales</taxon>
        <taxon>Marasmiineae</taxon>
        <taxon>Physalacriaceae</taxon>
        <taxon>Armillaria</taxon>
    </lineage>
</organism>
<dbReference type="GO" id="GO:0006508">
    <property type="term" value="P:proteolysis"/>
    <property type="evidence" value="ECO:0007669"/>
    <property type="project" value="InterPro"/>
</dbReference>
<dbReference type="GO" id="GO:0006915">
    <property type="term" value="P:apoptotic process"/>
    <property type="evidence" value="ECO:0007669"/>
    <property type="project" value="UniProtKB-KW"/>
</dbReference>
<proteinExistence type="inferred from homology"/>
<dbReference type="Proteomes" id="UP000217790">
    <property type="component" value="Unassembled WGS sequence"/>
</dbReference>
<dbReference type="PANTHER" id="PTHR48104">
    <property type="entry name" value="METACASPASE-4"/>
    <property type="match status" value="1"/>
</dbReference>
<reference evidence="7" key="1">
    <citation type="journal article" date="2017" name="Nat. Ecol. Evol.">
        <title>Genome expansion and lineage-specific genetic innovations in the forest pathogenic fungi Armillaria.</title>
        <authorList>
            <person name="Sipos G."/>
            <person name="Prasanna A.N."/>
            <person name="Walter M.C."/>
            <person name="O'Connor E."/>
            <person name="Balint B."/>
            <person name="Krizsan K."/>
            <person name="Kiss B."/>
            <person name="Hess J."/>
            <person name="Varga T."/>
            <person name="Slot J."/>
            <person name="Riley R."/>
            <person name="Boka B."/>
            <person name="Rigling D."/>
            <person name="Barry K."/>
            <person name="Lee J."/>
            <person name="Mihaltcheva S."/>
            <person name="LaButti K."/>
            <person name="Lipzen A."/>
            <person name="Waldron R."/>
            <person name="Moloney N.M."/>
            <person name="Sperisen C."/>
            <person name="Kredics L."/>
            <person name="Vagvoelgyi C."/>
            <person name="Patrignani A."/>
            <person name="Fitzpatrick D."/>
            <person name="Nagy I."/>
            <person name="Doyle S."/>
            <person name="Anderson J.B."/>
            <person name="Grigoriev I.V."/>
            <person name="Gueldener U."/>
            <person name="Muensterkoetter M."/>
            <person name="Nagy L.G."/>
        </authorList>
    </citation>
    <scope>NUCLEOTIDE SEQUENCE [LARGE SCALE GENOMIC DNA]</scope>
    <source>
        <strain evidence="7">Ar21-2</strain>
    </source>
</reference>
<dbReference type="Gene3D" id="3.40.50.1460">
    <property type="match status" value="1"/>
</dbReference>
<dbReference type="PANTHER" id="PTHR48104:SF30">
    <property type="entry name" value="METACASPASE-1"/>
    <property type="match status" value="1"/>
</dbReference>
<dbReference type="InterPro" id="IPR029030">
    <property type="entry name" value="Caspase-like_dom_sf"/>
</dbReference>
<gene>
    <name evidence="6" type="ORF">ARMGADRAFT_572804</name>
</gene>
<evidence type="ECO:0000256" key="4">
    <source>
        <dbReference type="SAM" id="SignalP"/>
    </source>
</evidence>
<dbReference type="OMA" id="QEISCER"/>
<evidence type="ECO:0000259" key="5">
    <source>
        <dbReference type="Pfam" id="PF00656"/>
    </source>
</evidence>
<feature type="signal peptide" evidence="4">
    <location>
        <begin position="1"/>
        <end position="22"/>
    </location>
</feature>
<dbReference type="OrthoDB" id="3223806at2759"/>
<accession>A0A2H3ECS1</accession>
<evidence type="ECO:0000256" key="3">
    <source>
        <dbReference type="ARBA" id="ARBA00022807"/>
    </source>
</evidence>
<protein>
    <recommendedName>
        <fullName evidence="5">Peptidase C14 caspase domain-containing protein</fullName>
    </recommendedName>
</protein>
<feature type="chain" id="PRO_5013635236" description="Peptidase C14 caspase domain-containing protein" evidence="4">
    <location>
        <begin position="23"/>
        <end position="701"/>
    </location>
</feature>
<comment type="similarity">
    <text evidence="1">Belongs to the peptidase C14B family.</text>
</comment>
<dbReference type="AlphaFoldDB" id="A0A2H3ECS1"/>
<keyword evidence="3" id="KW-0378">Hydrolase</keyword>
<keyword evidence="7" id="KW-1185">Reference proteome</keyword>
<dbReference type="EMBL" id="KZ293648">
    <property type="protein sequence ID" value="PBK98273.1"/>
    <property type="molecule type" value="Genomic_DNA"/>
</dbReference>
<dbReference type="InterPro" id="IPR011600">
    <property type="entry name" value="Pept_C14_caspase"/>
</dbReference>
<keyword evidence="3" id="KW-0788">Thiol protease</keyword>
<feature type="domain" description="Peptidase C14 caspase" evidence="5">
    <location>
        <begin position="52"/>
        <end position="301"/>
    </location>
</feature>
<dbReference type="InParanoid" id="A0A2H3ECS1"/>
<dbReference type="GO" id="GO:0004197">
    <property type="term" value="F:cysteine-type endopeptidase activity"/>
    <property type="evidence" value="ECO:0007669"/>
    <property type="project" value="InterPro"/>
</dbReference>
<evidence type="ECO:0000313" key="7">
    <source>
        <dbReference type="Proteomes" id="UP000217790"/>
    </source>
</evidence>
<evidence type="ECO:0000256" key="1">
    <source>
        <dbReference type="ARBA" id="ARBA00009005"/>
    </source>
</evidence>
<evidence type="ECO:0000256" key="2">
    <source>
        <dbReference type="ARBA" id="ARBA00022703"/>
    </source>
</evidence>